<evidence type="ECO:0000313" key="3">
    <source>
        <dbReference type="Proteomes" id="UP000596351"/>
    </source>
</evidence>
<feature type="transmembrane region" description="Helical" evidence="1">
    <location>
        <begin position="33"/>
        <end position="53"/>
    </location>
</feature>
<keyword evidence="3" id="KW-1185">Reference proteome</keyword>
<reference evidence="2 3" key="1">
    <citation type="submission" date="2018-09" db="EMBL/GenBank/DDBJ databases">
        <title>Rhizobium sp. MAE2-X.</title>
        <authorList>
            <person name="Lee Y."/>
            <person name="Jeon C.O."/>
        </authorList>
    </citation>
    <scope>NUCLEOTIDE SEQUENCE [LARGE SCALE GENOMIC DNA]</scope>
    <source>
        <strain evidence="2 3">MAE2-X</strain>
    </source>
</reference>
<sequence>MSALDRSDLVRDGPKVVICEIQLSAATRLAEVLMLRLFCVALSLLFIVAPASAEMAISPSLPLVLVNDADGAISESQNTPRQTRPARPQRYICVIDQSGSIGGGGQVSCPANPGRVGGRCRCANVTGSGTLLTY</sequence>
<keyword evidence="1" id="KW-0472">Membrane</keyword>
<dbReference type="Proteomes" id="UP000596351">
    <property type="component" value="Chromosome"/>
</dbReference>
<dbReference type="EMBL" id="CP032405">
    <property type="protein sequence ID" value="QRF52110.1"/>
    <property type="molecule type" value="Genomic_DNA"/>
</dbReference>
<dbReference type="RefSeq" id="WP_203013377.1">
    <property type="nucleotide sequence ID" value="NZ_CP032405.1"/>
</dbReference>
<protein>
    <submittedName>
        <fullName evidence="2">Uncharacterized protein</fullName>
    </submittedName>
</protein>
<evidence type="ECO:0000256" key="1">
    <source>
        <dbReference type="SAM" id="Phobius"/>
    </source>
</evidence>
<gene>
    <name evidence="2" type="ORF">D4A92_12000</name>
</gene>
<proteinExistence type="predicted"/>
<evidence type="ECO:0000313" key="2">
    <source>
        <dbReference type="EMBL" id="QRF52110.1"/>
    </source>
</evidence>
<keyword evidence="1" id="KW-0812">Transmembrane</keyword>
<name>A0ABX7EUU1_9HYPH</name>
<organism evidence="2 3">
    <name type="scientific">Rhizobium rosettiformans</name>
    <dbReference type="NCBI Taxonomy" id="1368430"/>
    <lineage>
        <taxon>Bacteria</taxon>
        <taxon>Pseudomonadati</taxon>
        <taxon>Pseudomonadota</taxon>
        <taxon>Alphaproteobacteria</taxon>
        <taxon>Hyphomicrobiales</taxon>
        <taxon>Rhizobiaceae</taxon>
        <taxon>Rhizobium/Agrobacterium group</taxon>
        <taxon>Rhizobium</taxon>
    </lineage>
</organism>
<accession>A0ABX7EUU1</accession>
<keyword evidence="1" id="KW-1133">Transmembrane helix</keyword>